<proteinExistence type="predicted"/>
<keyword evidence="1" id="KW-0472">Membrane</keyword>
<organism evidence="2 3">
    <name type="scientific">Glossina austeni</name>
    <name type="common">Savannah tsetse fly</name>
    <dbReference type="NCBI Taxonomy" id="7395"/>
    <lineage>
        <taxon>Eukaryota</taxon>
        <taxon>Metazoa</taxon>
        <taxon>Ecdysozoa</taxon>
        <taxon>Arthropoda</taxon>
        <taxon>Hexapoda</taxon>
        <taxon>Insecta</taxon>
        <taxon>Pterygota</taxon>
        <taxon>Neoptera</taxon>
        <taxon>Endopterygota</taxon>
        <taxon>Diptera</taxon>
        <taxon>Brachycera</taxon>
        <taxon>Muscomorpha</taxon>
        <taxon>Hippoboscoidea</taxon>
        <taxon>Glossinidae</taxon>
        <taxon>Glossina</taxon>
    </lineage>
</organism>
<accession>A0A1A9VFH4</accession>
<dbReference type="Proteomes" id="UP000078200">
    <property type="component" value="Unassembled WGS sequence"/>
</dbReference>
<keyword evidence="3" id="KW-1185">Reference proteome</keyword>
<evidence type="ECO:0000256" key="1">
    <source>
        <dbReference type="SAM" id="Phobius"/>
    </source>
</evidence>
<reference evidence="2" key="1">
    <citation type="submission" date="2020-05" db="UniProtKB">
        <authorList>
            <consortium name="EnsemblMetazoa"/>
        </authorList>
    </citation>
    <scope>IDENTIFICATION</scope>
    <source>
        <strain evidence="2">TTRI</strain>
    </source>
</reference>
<evidence type="ECO:0000313" key="3">
    <source>
        <dbReference type="Proteomes" id="UP000078200"/>
    </source>
</evidence>
<sequence>MINYEGKAIFHGLIKIFQETLVNNSKWGPILFEISTVIRFAKKTLTFTDFSTNIKEKLFYLLITNYYKTLSVCVLCIALHLCQKLFKLKQTLSSSQAHKSQE</sequence>
<keyword evidence="1" id="KW-1133">Transmembrane helix</keyword>
<keyword evidence="1" id="KW-0812">Transmembrane</keyword>
<dbReference type="EnsemblMetazoa" id="GAUT035611-RA">
    <property type="protein sequence ID" value="GAUT035611-PA"/>
    <property type="gene ID" value="GAUT035611"/>
</dbReference>
<protein>
    <submittedName>
        <fullName evidence="2">Uncharacterized protein</fullName>
    </submittedName>
</protein>
<dbReference type="VEuPathDB" id="VectorBase:GAUT035611"/>
<name>A0A1A9VFH4_GLOAU</name>
<feature type="transmembrane region" description="Helical" evidence="1">
    <location>
        <begin position="58"/>
        <end position="82"/>
    </location>
</feature>
<evidence type="ECO:0000313" key="2">
    <source>
        <dbReference type="EnsemblMetazoa" id="GAUT035611-PA"/>
    </source>
</evidence>
<dbReference type="AlphaFoldDB" id="A0A1A9VFH4"/>